<proteinExistence type="predicted"/>
<dbReference type="GO" id="GO:0043130">
    <property type="term" value="F:ubiquitin binding"/>
    <property type="evidence" value="ECO:0007669"/>
    <property type="project" value="InterPro"/>
</dbReference>
<dbReference type="AlphaFoldDB" id="A0A183CFE5"/>
<dbReference type="SUPFAM" id="SSF46934">
    <property type="entry name" value="UBA-like"/>
    <property type="match status" value="2"/>
</dbReference>
<dbReference type="InterPro" id="IPR003892">
    <property type="entry name" value="CUE"/>
</dbReference>
<accession>A0A183CFE5</accession>
<feature type="domain" description="CUE" evidence="2">
    <location>
        <begin position="90"/>
        <end position="133"/>
    </location>
</feature>
<dbReference type="Proteomes" id="UP000050741">
    <property type="component" value="Unassembled WGS sequence"/>
</dbReference>
<evidence type="ECO:0000259" key="2">
    <source>
        <dbReference type="PROSITE" id="PS51140"/>
    </source>
</evidence>
<dbReference type="PANTHER" id="PTHR16461">
    <property type="entry name" value="TOLL-INTERACTING PROTEIN"/>
    <property type="match status" value="1"/>
</dbReference>
<dbReference type="InterPro" id="IPR003582">
    <property type="entry name" value="ShKT_dom"/>
</dbReference>
<dbReference type="GO" id="GO:0031624">
    <property type="term" value="F:ubiquitin conjugating enzyme binding"/>
    <property type="evidence" value="ECO:0007669"/>
    <property type="project" value="TreeGrafter"/>
</dbReference>
<evidence type="ECO:0000313" key="4">
    <source>
        <dbReference type="Proteomes" id="UP000050741"/>
    </source>
</evidence>
<dbReference type="SMART" id="SM00546">
    <property type="entry name" value="CUE"/>
    <property type="match status" value="2"/>
</dbReference>
<evidence type="ECO:0000313" key="5">
    <source>
        <dbReference type="WBParaSite" id="GPLIN_001160000"/>
    </source>
</evidence>
<dbReference type="Gene3D" id="1.10.8.10">
    <property type="entry name" value="DNA helicase RuvA subunit, C-terminal domain"/>
    <property type="match status" value="2"/>
</dbReference>
<evidence type="ECO:0000256" key="1">
    <source>
        <dbReference type="PROSITE-ProRule" id="PRU01005"/>
    </source>
</evidence>
<dbReference type="WBParaSite" id="GPLIN_001160000">
    <property type="protein sequence ID" value="GPLIN_001160000"/>
    <property type="gene ID" value="GPLIN_001160000"/>
</dbReference>
<dbReference type="PROSITE" id="PS51670">
    <property type="entry name" value="SHKT"/>
    <property type="match status" value="1"/>
</dbReference>
<name>A0A183CFE5_GLOPA</name>
<reference evidence="5" key="2">
    <citation type="submission" date="2016-06" db="UniProtKB">
        <authorList>
            <consortium name="WormBaseParasite"/>
        </authorList>
    </citation>
    <scope>IDENTIFICATION</scope>
</reference>
<dbReference type="GO" id="GO:0006511">
    <property type="term" value="P:ubiquitin-dependent protein catabolic process"/>
    <property type="evidence" value="ECO:0007669"/>
    <property type="project" value="TreeGrafter"/>
</dbReference>
<evidence type="ECO:0000259" key="3">
    <source>
        <dbReference type="PROSITE" id="PS51670"/>
    </source>
</evidence>
<reference evidence="4" key="1">
    <citation type="submission" date="2014-05" db="EMBL/GenBank/DDBJ databases">
        <title>The genome and life-stage specific transcriptomes of Globodera pallida elucidate key aspects of plant parasitism by a cyst nematode.</title>
        <authorList>
            <person name="Cotton J.A."/>
            <person name="Lilley C.J."/>
            <person name="Jones L.M."/>
            <person name="Kikuchi T."/>
            <person name="Reid A.J."/>
            <person name="Thorpe P."/>
            <person name="Tsai I.J."/>
            <person name="Beasley H."/>
            <person name="Blok V."/>
            <person name="Cock P.J.A."/>
            <person name="Van den Akker S.E."/>
            <person name="Holroyd N."/>
            <person name="Hunt M."/>
            <person name="Mantelin S."/>
            <person name="Naghra H."/>
            <person name="Pain A."/>
            <person name="Palomares-Rius J.E."/>
            <person name="Zarowiecki M."/>
            <person name="Berriman M."/>
            <person name="Jones J.T."/>
            <person name="Urwin P.E."/>
        </authorList>
    </citation>
    <scope>NUCLEOTIDE SEQUENCE [LARGE SCALE GENOMIC DNA]</scope>
    <source>
        <strain evidence="4">Lindley</strain>
    </source>
</reference>
<feature type="domain" description="ShKT" evidence="3">
    <location>
        <begin position="1"/>
        <end position="29"/>
    </location>
</feature>
<sequence>MWALQKKCYKDGTRDGWMAENCQKSCAFCRPTIGATAETSSSEEDREEELDGLQDIFPNISKEVIRDVLEAKEGDRELAVGALIEMSKPKPEPELDELQEMFPIISKEVIQDVLKANRGNRGLAGSALLEMTN</sequence>
<dbReference type="PROSITE" id="PS51140">
    <property type="entry name" value="CUE"/>
    <property type="match status" value="2"/>
</dbReference>
<dbReference type="GO" id="GO:0005737">
    <property type="term" value="C:cytoplasm"/>
    <property type="evidence" value="ECO:0007669"/>
    <property type="project" value="TreeGrafter"/>
</dbReference>
<comment type="caution">
    <text evidence="1">Lacks conserved residue(s) required for the propagation of feature annotation.</text>
</comment>
<protein>
    <submittedName>
        <fullName evidence="5">CUE domain-containing protein</fullName>
    </submittedName>
</protein>
<organism evidence="4 5">
    <name type="scientific">Globodera pallida</name>
    <name type="common">Potato cyst nematode worm</name>
    <name type="synonym">Heterodera pallida</name>
    <dbReference type="NCBI Taxonomy" id="36090"/>
    <lineage>
        <taxon>Eukaryota</taxon>
        <taxon>Metazoa</taxon>
        <taxon>Ecdysozoa</taxon>
        <taxon>Nematoda</taxon>
        <taxon>Chromadorea</taxon>
        <taxon>Rhabditida</taxon>
        <taxon>Tylenchina</taxon>
        <taxon>Tylenchomorpha</taxon>
        <taxon>Tylenchoidea</taxon>
        <taxon>Heteroderidae</taxon>
        <taxon>Heteroderinae</taxon>
        <taxon>Globodera</taxon>
    </lineage>
</organism>
<feature type="domain" description="CUE" evidence="2">
    <location>
        <begin position="45"/>
        <end position="88"/>
    </location>
</feature>
<dbReference type="Pfam" id="PF02845">
    <property type="entry name" value="CUE"/>
    <property type="match status" value="2"/>
</dbReference>
<keyword evidence="4" id="KW-1185">Reference proteome</keyword>
<dbReference type="PANTHER" id="PTHR16461:SF5">
    <property type="entry name" value="TOLL-INTERACTING PROTEIN"/>
    <property type="match status" value="1"/>
</dbReference>
<dbReference type="InterPro" id="IPR009060">
    <property type="entry name" value="UBA-like_sf"/>
</dbReference>